<dbReference type="Proteomes" id="UP000823941">
    <property type="component" value="Chromosome 11"/>
</dbReference>
<evidence type="ECO:0000256" key="8">
    <source>
        <dbReference type="ARBA" id="ARBA00037948"/>
    </source>
</evidence>
<evidence type="ECO:0000256" key="1">
    <source>
        <dbReference type="ARBA" id="ARBA00004123"/>
    </source>
</evidence>
<evidence type="ECO:0000256" key="6">
    <source>
        <dbReference type="ARBA" id="ARBA00023125"/>
    </source>
</evidence>
<dbReference type="PROSITE" id="PS50157">
    <property type="entry name" value="ZINC_FINGER_C2H2_2"/>
    <property type="match status" value="2"/>
</dbReference>
<keyword evidence="4 9" id="KW-0863">Zinc-finger</keyword>
<keyword evidence="7" id="KW-0539">Nucleus</keyword>
<keyword evidence="6" id="KW-0238">DNA-binding</keyword>
<dbReference type="SUPFAM" id="SSF57667">
    <property type="entry name" value="beta-beta-alpha zinc fingers"/>
    <property type="match status" value="1"/>
</dbReference>
<dbReference type="InterPro" id="IPR036236">
    <property type="entry name" value="Znf_C2H2_sf"/>
</dbReference>
<evidence type="ECO:0000256" key="9">
    <source>
        <dbReference type="PROSITE-ProRule" id="PRU00042"/>
    </source>
</evidence>
<comment type="subcellular location">
    <subcellularLocation>
        <location evidence="1">Nucleus</location>
    </subcellularLocation>
</comment>
<keyword evidence="5" id="KW-0862">Zinc</keyword>
<evidence type="ECO:0000256" key="5">
    <source>
        <dbReference type="ARBA" id="ARBA00022833"/>
    </source>
</evidence>
<reference evidence="11 12" key="1">
    <citation type="submission" date="2021-06" db="EMBL/GenBank/DDBJ databases">
        <title>A haploid diamondback moth (Plutella xylostella L.) genome assembly resolves 31 chromosomes and identifies a diamide resistance mutation.</title>
        <authorList>
            <person name="Ward C.M."/>
            <person name="Perry K.D."/>
            <person name="Baker G."/>
            <person name="Powis K."/>
            <person name="Heckel D.G."/>
            <person name="Baxter S.W."/>
        </authorList>
    </citation>
    <scope>NUCLEOTIDE SEQUENCE [LARGE SCALE GENOMIC DNA]</scope>
    <source>
        <strain evidence="11 12">LV</strain>
        <tissue evidence="11">Single pupa</tissue>
    </source>
</reference>
<dbReference type="Gene3D" id="3.30.160.60">
    <property type="entry name" value="Classic Zinc Finger"/>
    <property type="match status" value="1"/>
</dbReference>
<comment type="caution">
    <text evidence="11">The sequence shown here is derived from an EMBL/GenBank/DDBJ whole genome shotgun (WGS) entry which is preliminary data.</text>
</comment>
<accession>A0ABQ7QNF8</accession>
<keyword evidence="12" id="KW-1185">Reference proteome</keyword>
<dbReference type="EMBL" id="JAHIBW010000011">
    <property type="protein sequence ID" value="KAG7306566.1"/>
    <property type="molecule type" value="Genomic_DNA"/>
</dbReference>
<dbReference type="PANTHER" id="PTHR24388:SF54">
    <property type="entry name" value="PROTEIN ESCARGOT"/>
    <property type="match status" value="1"/>
</dbReference>
<proteinExistence type="inferred from homology"/>
<dbReference type="PANTHER" id="PTHR24388">
    <property type="entry name" value="ZINC FINGER PROTEIN"/>
    <property type="match status" value="1"/>
</dbReference>
<organism evidence="11 12">
    <name type="scientific">Plutella xylostella</name>
    <name type="common">Diamondback moth</name>
    <name type="synonym">Plutella maculipennis</name>
    <dbReference type="NCBI Taxonomy" id="51655"/>
    <lineage>
        <taxon>Eukaryota</taxon>
        <taxon>Metazoa</taxon>
        <taxon>Ecdysozoa</taxon>
        <taxon>Arthropoda</taxon>
        <taxon>Hexapoda</taxon>
        <taxon>Insecta</taxon>
        <taxon>Pterygota</taxon>
        <taxon>Neoptera</taxon>
        <taxon>Endopterygota</taxon>
        <taxon>Lepidoptera</taxon>
        <taxon>Glossata</taxon>
        <taxon>Ditrysia</taxon>
        <taxon>Yponomeutoidea</taxon>
        <taxon>Plutellidae</taxon>
        <taxon>Plutella</taxon>
    </lineage>
</organism>
<feature type="domain" description="C2H2-type" evidence="10">
    <location>
        <begin position="60"/>
        <end position="88"/>
    </location>
</feature>
<dbReference type="SMART" id="SM00355">
    <property type="entry name" value="ZnF_C2H2"/>
    <property type="match status" value="4"/>
</dbReference>
<dbReference type="Pfam" id="PF00096">
    <property type="entry name" value="zf-C2H2"/>
    <property type="match status" value="1"/>
</dbReference>
<dbReference type="PROSITE" id="PS00028">
    <property type="entry name" value="ZINC_FINGER_C2H2_1"/>
    <property type="match status" value="2"/>
</dbReference>
<comment type="similarity">
    <text evidence="8">Belongs to the snail C2H2-type zinc-finger protein family.</text>
</comment>
<evidence type="ECO:0000259" key="10">
    <source>
        <dbReference type="PROSITE" id="PS50157"/>
    </source>
</evidence>
<evidence type="ECO:0000313" key="12">
    <source>
        <dbReference type="Proteomes" id="UP000823941"/>
    </source>
</evidence>
<dbReference type="InterPro" id="IPR013087">
    <property type="entry name" value="Znf_C2H2_type"/>
</dbReference>
<name>A0ABQ7QNF8_PLUXY</name>
<gene>
    <name evidence="11" type="ORF">JYU34_007936</name>
</gene>
<evidence type="ECO:0000256" key="3">
    <source>
        <dbReference type="ARBA" id="ARBA00022737"/>
    </source>
</evidence>
<evidence type="ECO:0000256" key="7">
    <source>
        <dbReference type="ARBA" id="ARBA00023242"/>
    </source>
</evidence>
<sequence>MADPLVLRRKGFLVQPHTDDYYEETSSFNKYFLCDTCMRRFAQKCSLAKHFSRCLKQYDVKCKWCNISFKNHGNLASHIKFLHSNTNIEEGKIKKKVAQTKKYYSCTVCEERYQQKWRLVRHIRLAHYNLEAKTLSCELKKVNQVWFEKVLNSNTVMEMKKTGQNVLVMRKLGPNTAIKVHDTNNPVTDLSDLYPTSADETVECSFCKKRFNKRCLTKHIEERHLSVQRHHCNNCNSSFKRHYLYIRHVCNKTRKRRRRRVNVEPSELAEQLNAVRERIKKPTDFRSRILKSFGKIHRH</sequence>
<dbReference type="InterPro" id="IPR050527">
    <property type="entry name" value="Snail/Krueppel_Znf"/>
</dbReference>
<keyword evidence="2" id="KW-0479">Metal-binding</keyword>
<evidence type="ECO:0000256" key="4">
    <source>
        <dbReference type="ARBA" id="ARBA00022771"/>
    </source>
</evidence>
<feature type="domain" description="C2H2-type" evidence="10">
    <location>
        <begin position="104"/>
        <end position="132"/>
    </location>
</feature>
<evidence type="ECO:0000313" key="11">
    <source>
        <dbReference type="EMBL" id="KAG7306566.1"/>
    </source>
</evidence>
<keyword evidence="3" id="KW-0677">Repeat</keyword>
<protein>
    <recommendedName>
        <fullName evidence="10">C2H2-type domain-containing protein</fullName>
    </recommendedName>
</protein>
<evidence type="ECO:0000256" key="2">
    <source>
        <dbReference type="ARBA" id="ARBA00022723"/>
    </source>
</evidence>